<proteinExistence type="predicted"/>
<keyword evidence="4" id="KW-1185">Reference proteome</keyword>
<dbReference type="EMBL" id="JBHSQK010000100">
    <property type="protein sequence ID" value="MFC5952295.1"/>
    <property type="molecule type" value="Genomic_DNA"/>
</dbReference>
<sequence>MSEDVGTHLEQPAEAAAPAPRWDPAAVPARLSRRGIYWVPGSRVSSAEGTLPCGPLFVEWEAPEHITEPYPLVLIHGGGGQGTDWLGTPDGGAGWASRFVDTGFAVHVADRPGHGRSPLHPDVLGAPGPAFTYEGAVGLFAPAEVADRQTAWPGGRDAGDPVVEQLVAPTGPMLADVPAAHAREGEALTRLLEAVGPAVLVTHSAGAPAGWMVADRRPDLVRAIVAIEPIGPPFASIRGGGHSLAYGLTAAPTGYRAPTQDEPATWPALADVPVAVVTAEVSPLAGIGRAVMDHLAGAGVDVEHLDLPAYGIRGNGHGVMMESNGAESVALLAGWIRGVVTRSPRT</sequence>
<dbReference type="PANTHER" id="PTHR43194">
    <property type="entry name" value="HYDROLASE ALPHA/BETA FOLD FAMILY"/>
    <property type="match status" value="1"/>
</dbReference>
<feature type="compositionally biased region" description="Low complexity" evidence="1">
    <location>
        <begin position="12"/>
        <end position="21"/>
    </location>
</feature>
<dbReference type="PANTHER" id="PTHR43194:SF4">
    <property type="entry name" value="AB HYDROLASE-1 DOMAIN-CONTAINING PROTEIN"/>
    <property type="match status" value="1"/>
</dbReference>
<dbReference type="Pfam" id="PF00561">
    <property type="entry name" value="Abhydrolase_1"/>
    <property type="match status" value="1"/>
</dbReference>
<feature type="domain" description="AB hydrolase-1" evidence="2">
    <location>
        <begin position="70"/>
        <end position="236"/>
    </location>
</feature>
<organism evidence="3 4">
    <name type="scientific">Pseudonocardia lutea</name>
    <dbReference type="NCBI Taxonomy" id="2172015"/>
    <lineage>
        <taxon>Bacteria</taxon>
        <taxon>Bacillati</taxon>
        <taxon>Actinomycetota</taxon>
        <taxon>Actinomycetes</taxon>
        <taxon>Pseudonocardiales</taxon>
        <taxon>Pseudonocardiaceae</taxon>
        <taxon>Pseudonocardia</taxon>
    </lineage>
</organism>
<dbReference type="InterPro" id="IPR050228">
    <property type="entry name" value="Carboxylesterase_BioH"/>
</dbReference>
<gene>
    <name evidence="3" type="ORF">ACFQH9_28925</name>
</gene>
<accession>A0ABW1IG71</accession>
<name>A0ABW1IG71_9PSEU</name>
<evidence type="ECO:0000313" key="3">
    <source>
        <dbReference type="EMBL" id="MFC5952295.1"/>
    </source>
</evidence>
<dbReference type="InterPro" id="IPR029058">
    <property type="entry name" value="AB_hydrolase_fold"/>
</dbReference>
<dbReference type="InterPro" id="IPR000073">
    <property type="entry name" value="AB_hydrolase_1"/>
</dbReference>
<dbReference type="Gene3D" id="3.40.50.1820">
    <property type="entry name" value="alpha/beta hydrolase"/>
    <property type="match status" value="1"/>
</dbReference>
<dbReference type="SUPFAM" id="SSF53474">
    <property type="entry name" value="alpha/beta-Hydrolases"/>
    <property type="match status" value="1"/>
</dbReference>
<feature type="region of interest" description="Disordered" evidence="1">
    <location>
        <begin position="1"/>
        <end position="21"/>
    </location>
</feature>
<dbReference type="RefSeq" id="WP_379571059.1">
    <property type="nucleotide sequence ID" value="NZ_JBHSQK010000100.1"/>
</dbReference>
<reference evidence="4" key="1">
    <citation type="journal article" date="2019" name="Int. J. Syst. Evol. Microbiol.">
        <title>The Global Catalogue of Microorganisms (GCM) 10K type strain sequencing project: providing services to taxonomists for standard genome sequencing and annotation.</title>
        <authorList>
            <consortium name="The Broad Institute Genomics Platform"/>
            <consortium name="The Broad Institute Genome Sequencing Center for Infectious Disease"/>
            <person name="Wu L."/>
            <person name="Ma J."/>
        </authorList>
    </citation>
    <scope>NUCLEOTIDE SEQUENCE [LARGE SCALE GENOMIC DNA]</scope>
    <source>
        <strain evidence="4">CGMCC 4.7397</strain>
    </source>
</reference>
<evidence type="ECO:0000256" key="1">
    <source>
        <dbReference type="SAM" id="MobiDB-lite"/>
    </source>
</evidence>
<protein>
    <submittedName>
        <fullName evidence="3">Alpha/beta fold hydrolase</fullName>
    </submittedName>
</protein>
<keyword evidence="3" id="KW-0378">Hydrolase</keyword>
<comment type="caution">
    <text evidence="3">The sequence shown here is derived from an EMBL/GenBank/DDBJ whole genome shotgun (WGS) entry which is preliminary data.</text>
</comment>
<evidence type="ECO:0000313" key="4">
    <source>
        <dbReference type="Proteomes" id="UP001596119"/>
    </source>
</evidence>
<evidence type="ECO:0000259" key="2">
    <source>
        <dbReference type="Pfam" id="PF00561"/>
    </source>
</evidence>
<dbReference type="GO" id="GO:0016787">
    <property type="term" value="F:hydrolase activity"/>
    <property type="evidence" value="ECO:0007669"/>
    <property type="project" value="UniProtKB-KW"/>
</dbReference>
<dbReference type="Proteomes" id="UP001596119">
    <property type="component" value="Unassembled WGS sequence"/>
</dbReference>